<dbReference type="AlphaFoldDB" id="A0A9Q1UX58"/>
<reference evidence="1 2" key="1">
    <citation type="submission" date="2015-07" db="EMBL/GenBank/DDBJ databases">
        <title>Draft genome sequences of 17 French Clostridium botulinum group III.</title>
        <authorList>
            <person name="Woudstra C."/>
            <person name="Le Marechal C."/>
            <person name="Souillard R."/>
            <person name="Bayon-Auboyer M.-H."/>
            <person name="Dessouter D."/>
            <person name="Fach P."/>
        </authorList>
    </citation>
    <scope>NUCLEOTIDE SEQUENCE [LARGE SCALE GENOMIC DNA]</scope>
    <source>
        <strain evidence="1 2">12LNRI-CD</strain>
        <plasmid evidence="1">p1BKT015925</plasmid>
    </source>
</reference>
<dbReference type="Proteomes" id="UP000037540">
    <property type="component" value="Unassembled WGS sequence"/>
</dbReference>
<dbReference type="EMBL" id="LGVR01000060">
    <property type="protein sequence ID" value="KOA85006.1"/>
    <property type="molecule type" value="Genomic_DNA"/>
</dbReference>
<evidence type="ECO:0000313" key="1">
    <source>
        <dbReference type="EMBL" id="KOA85006.1"/>
    </source>
</evidence>
<geneLocation type="plasmid" evidence="1">
    <name>p1BKT015925</name>
</geneLocation>
<accession>A0A9Q1UX58</accession>
<gene>
    <name evidence="1" type="ORF">ADU74_10065</name>
</gene>
<evidence type="ECO:0000313" key="2">
    <source>
        <dbReference type="Proteomes" id="UP000037540"/>
    </source>
</evidence>
<sequence length="101" mass="12051">MKIQRWTGYTKGKVYRIKNKLKYTYNGDSNDKCSLGGLHMNALMMIREKNKRSDSFLQAKIKEPMLTNEEYEEGRMFFENVVEQINNATLKEYLKRCKNQK</sequence>
<keyword evidence="1" id="KW-0614">Plasmid</keyword>
<protein>
    <submittedName>
        <fullName evidence="1">Uncharacterized protein</fullName>
    </submittedName>
</protein>
<comment type="caution">
    <text evidence="1">The sequence shown here is derived from an EMBL/GenBank/DDBJ whole genome shotgun (WGS) entry which is preliminary data.</text>
</comment>
<name>A0A9Q1UX58_CLOBO</name>
<dbReference type="RefSeq" id="WP_019279035.1">
    <property type="nucleotide sequence ID" value="NZ_LGVP01000015.1"/>
</dbReference>
<proteinExistence type="predicted"/>
<organism evidence="1 2">
    <name type="scientific">Clostridium botulinum</name>
    <dbReference type="NCBI Taxonomy" id="1491"/>
    <lineage>
        <taxon>Bacteria</taxon>
        <taxon>Bacillati</taxon>
        <taxon>Bacillota</taxon>
        <taxon>Clostridia</taxon>
        <taxon>Eubacteriales</taxon>
        <taxon>Clostridiaceae</taxon>
        <taxon>Clostridium</taxon>
    </lineage>
</organism>